<evidence type="ECO:0000313" key="2">
    <source>
        <dbReference type="EMBL" id="CAB0018198.1"/>
    </source>
</evidence>
<keyword evidence="3" id="KW-1185">Reference proteome</keyword>
<evidence type="ECO:0000256" key="1">
    <source>
        <dbReference type="SAM" id="MobiDB-lite"/>
    </source>
</evidence>
<accession>A0A6H5HN72</accession>
<organism evidence="2 3">
    <name type="scientific">Nesidiocoris tenuis</name>
    <dbReference type="NCBI Taxonomy" id="355587"/>
    <lineage>
        <taxon>Eukaryota</taxon>
        <taxon>Metazoa</taxon>
        <taxon>Ecdysozoa</taxon>
        <taxon>Arthropoda</taxon>
        <taxon>Hexapoda</taxon>
        <taxon>Insecta</taxon>
        <taxon>Pterygota</taxon>
        <taxon>Neoptera</taxon>
        <taxon>Paraneoptera</taxon>
        <taxon>Hemiptera</taxon>
        <taxon>Heteroptera</taxon>
        <taxon>Panheteroptera</taxon>
        <taxon>Cimicomorpha</taxon>
        <taxon>Miridae</taxon>
        <taxon>Dicyphina</taxon>
        <taxon>Nesidiocoris</taxon>
    </lineage>
</organism>
<sequence>MKQNMNCKHPPLTVAGRPRIRNWNEYHLHFAWTSSERSFNRTVERKSEEKSEIRIDRKRSQSVTFAAQLSGQQTATARRASAPAPAAIVFQVSTFISPLKHNKEEVSRSSSRSAETQQRERGPEPELPCDPTFLFKTHTLAVKLRKLVTKVIISAESPARAQKVFVKDRHEFEFQAPRWNVSPIGTTEPKLRSTGPIRVLNIERESRNGSDGSKKIVDQNPNAKGHRNVLLSYLTGYLKKFDVILFSRDFEEIYIVPFNWKFEVISYHILSNCINLREIIENVIRFALRTTADISAIPAGLAYHDETFATQHLTFSVPNADQHVRLYRTVSIAHAGRRRGQRTQSTTTYGRFRRFPEWEVDNQLVGTGRRSPSDTKAIFSYEERHFQGPASPRKSWRKTAEKKIQDSVHFCRICSTAGRRGRGREESALSGGSEEGLVFALTELSPVVFIRSAASSRPEADDHHGHTVSSSNDTYAETEVGLSNHKTNRQVRRIDHQRSDSVIRSRITRKSRFTVSPREMAEPFHISRSAIWKNFRVWILGSFRATSRRMQIFFVGENEFKTLNNCRAKMDCKRAAHRTWKPVLCPDNARHSLREEEQPRSKGSKLLKMNLFVTLHGKLVTSHGRFMVNCNPPWV</sequence>
<dbReference type="Proteomes" id="UP000479000">
    <property type="component" value="Unassembled WGS sequence"/>
</dbReference>
<dbReference type="EMBL" id="CADCXU010032286">
    <property type="protein sequence ID" value="CAB0018198.1"/>
    <property type="molecule type" value="Genomic_DNA"/>
</dbReference>
<protein>
    <submittedName>
        <fullName evidence="2">Uncharacterized protein</fullName>
    </submittedName>
</protein>
<dbReference type="AlphaFoldDB" id="A0A6H5HN72"/>
<name>A0A6H5HN72_9HEMI</name>
<evidence type="ECO:0000313" key="3">
    <source>
        <dbReference type="Proteomes" id="UP000479000"/>
    </source>
</evidence>
<proteinExistence type="predicted"/>
<gene>
    <name evidence="2" type="ORF">NTEN_LOCUS22107</name>
</gene>
<feature type="region of interest" description="Disordered" evidence="1">
    <location>
        <begin position="101"/>
        <end position="130"/>
    </location>
</feature>
<feature type="region of interest" description="Disordered" evidence="1">
    <location>
        <begin position="455"/>
        <end position="476"/>
    </location>
</feature>
<reference evidence="2 3" key="1">
    <citation type="submission" date="2020-02" db="EMBL/GenBank/DDBJ databases">
        <authorList>
            <person name="Ferguson B K."/>
        </authorList>
    </citation>
    <scope>NUCLEOTIDE SEQUENCE [LARGE SCALE GENOMIC DNA]</scope>
</reference>